<protein>
    <recommendedName>
        <fullName evidence="3">Methyltransferase</fullName>
    </recommendedName>
</protein>
<dbReference type="OrthoDB" id="7376608at2"/>
<dbReference type="EMBL" id="CP014168">
    <property type="protein sequence ID" value="AOH86421.1"/>
    <property type="molecule type" value="Genomic_DNA"/>
</dbReference>
<dbReference type="KEGG" id="span:AWL63_01570"/>
<accession>A0A1B3ZG82</accession>
<organism evidence="1 2">
    <name type="scientific">Sphingomonas panacis</name>
    <dbReference type="NCBI Taxonomy" id="1560345"/>
    <lineage>
        <taxon>Bacteria</taxon>
        <taxon>Pseudomonadati</taxon>
        <taxon>Pseudomonadota</taxon>
        <taxon>Alphaproteobacteria</taxon>
        <taxon>Sphingomonadales</taxon>
        <taxon>Sphingomonadaceae</taxon>
        <taxon>Sphingomonas</taxon>
    </lineage>
</organism>
<gene>
    <name evidence="1" type="ORF">AWL63_01570</name>
</gene>
<evidence type="ECO:0000313" key="1">
    <source>
        <dbReference type="EMBL" id="AOH86421.1"/>
    </source>
</evidence>
<sequence length="458" mass="51372">MNSDILLNQIDSACRRLNIAQTTFGRQAVNDGKFVTRLQQGGRVTLKTVERVHRFIAEREGSSEIALRAALQNPFGNPGAPEQGFRFYDNRQKYLMFVNTSSEKQIIADRAIKELAGTSPLPPALRLFDGGAGDGTALARLLRGAHRHYPWLPFYVVAKEISMENVRLALEKMPDRLQEHPATVLVMTNLRYCEAPWLAPDTAEAASAMVWREVALEGTTAGDFEEQLGALTPFLSQHWQARVSVRTGKPVYRTPVVLVIHRKDNRFPLDAVLPQRGAARADFDFVLLSQPYRARAPLDFKSRRVVAPLVRSLRAGGKLMGVHSHGQDPGMEILRAVWPGENPFDTGRTALMQAVRADLGGTSRDFHFHKLSDANAVFRYDIHTLPDEIDGQNDIGSSTLWATWNAATYVGQIDDARLSRAMTDTKYLDVTRDALRRHKGLWFNDEVYLISRKYHLGS</sequence>
<dbReference type="InterPro" id="IPR029063">
    <property type="entry name" value="SAM-dependent_MTases_sf"/>
</dbReference>
<proteinExistence type="predicted"/>
<name>A0A1B3ZG82_9SPHN</name>
<evidence type="ECO:0008006" key="3">
    <source>
        <dbReference type="Google" id="ProtNLM"/>
    </source>
</evidence>
<dbReference type="AlphaFoldDB" id="A0A1B3ZG82"/>
<reference evidence="1 2" key="1">
    <citation type="submission" date="2016-01" db="EMBL/GenBank/DDBJ databases">
        <title>Complete genome and mega plasmid sequence of Sphingomonas panacis DCY99 elicits systemic resistance in rice to Xanthomonas oryzae.</title>
        <authorList>
            <person name="Kim Y.J."/>
            <person name="Yang D.C."/>
            <person name="Sing P."/>
        </authorList>
    </citation>
    <scope>NUCLEOTIDE SEQUENCE [LARGE SCALE GENOMIC DNA]</scope>
    <source>
        <strain evidence="1 2">DCY99</strain>
    </source>
</reference>
<evidence type="ECO:0000313" key="2">
    <source>
        <dbReference type="Proteomes" id="UP000094256"/>
    </source>
</evidence>
<dbReference type="SUPFAM" id="SSF53335">
    <property type="entry name" value="S-adenosyl-L-methionine-dependent methyltransferases"/>
    <property type="match status" value="1"/>
</dbReference>
<dbReference type="Proteomes" id="UP000094256">
    <property type="component" value="Chromosome"/>
</dbReference>
<keyword evidence="2" id="KW-1185">Reference proteome</keyword>
<dbReference type="STRING" id="1560345.AWL63_01570"/>